<dbReference type="InterPro" id="IPR050250">
    <property type="entry name" value="Macrolide_Exporter_MacB"/>
</dbReference>
<dbReference type="AlphaFoldDB" id="X0UQC1"/>
<gene>
    <name evidence="10" type="ORF">S01H1_20908</name>
</gene>
<protein>
    <recommendedName>
        <fullName evidence="11">ABC3 transporter permease protein domain-containing protein</fullName>
    </recommendedName>
</protein>
<evidence type="ECO:0000256" key="7">
    <source>
        <dbReference type="SAM" id="Phobius"/>
    </source>
</evidence>
<evidence type="ECO:0000256" key="1">
    <source>
        <dbReference type="ARBA" id="ARBA00004651"/>
    </source>
</evidence>
<organism evidence="10">
    <name type="scientific">marine sediment metagenome</name>
    <dbReference type="NCBI Taxonomy" id="412755"/>
    <lineage>
        <taxon>unclassified sequences</taxon>
        <taxon>metagenomes</taxon>
        <taxon>ecological metagenomes</taxon>
    </lineage>
</organism>
<dbReference type="EMBL" id="BARS01011507">
    <property type="protein sequence ID" value="GAF90700.1"/>
    <property type="molecule type" value="Genomic_DNA"/>
</dbReference>
<dbReference type="PANTHER" id="PTHR30572:SF4">
    <property type="entry name" value="ABC TRANSPORTER PERMEASE YTRF"/>
    <property type="match status" value="1"/>
</dbReference>
<reference evidence="10" key="1">
    <citation type="journal article" date="2014" name="Front. Microbiol.">
        <title>High frequency of phylogenetically diverse reductive dehalogenase-homologous genes in deep subseafloor sedimentary metagenomes.</title>
        <authorList>
            <person name="Kawai M."/>
            <person name="Futagami T."/>
            <person name="Toyoda A."/>
            <person name="Takaki Y."/>
            <person name="Nishi S."/>
            <person name="Hori S."/>
            <person name="Arai W."/>
            <person name="Tsubouchi T."/>
            <person name="Morono Y."/>
            <person name="Uchiyama I."/>
            <person name="Ito T."/>
            <person name="Fujiyama A."/>
            <person name="Inagaki F."/>
            <person name="Takami H."/>
        </authorList>
    </citation>
    <scope>NUCLEOTIDE SEQUENCE</scope>
    <source>
        <strain evidence="10">Expedition CK06-06</strain>
    </source>
</reference>
<keyword evidence="3 7" id="KW-0812">Transmembrane</keyword>
<name>X0UQC1_9ZZZZ</name>
<feature type="domain" description="ABC3 transporter permease C-terminal" evidence="8">
    <location>
        <begin position="192"/>
        <end position="262"/>
    </location>
</feature>
<proteinExistence type="inferred from homology"/>
<evidence type="ECO:0000256" key="6">
    <source>
        <dbReference type="ARBA" id="ARBA00038076"/>
    </source>
</evidence>
<evidence type="ECO:0000256" key="4">
    <source>
        <dbReference type="ARBA" id="ARBA00022989"/>
    </source>
</evidence>
<dbReference type="InterPro" id="IPR003838">
    <property type="entry name" value="ABC3_permease_C"/>
</dbReference>
<dbReference type="GO" id="GO:0022857">
    <property type="term" value="F:transmembrane transporter activity"/>
    <property type="evidence" value="ECO:0007669"/>
    <property type="project" value="TreeGrafter"/>
</dbReference>
<dbReference type="Pfam" id="PF02687">
    <property type="entry name" value="FtsX"/>
    <property type="match status" value="1"/>
</dbReference>
<comment type="caution">
    <text evidence="10">The sequence shown here is derived from an EMBL/GenBank/DDBJ whole genome shotgun (WGS) entry which is preliminary data.</text>
</comment>
<keyword evidence="2" id="KW-1003">Cell membrane</keyword>
<evidence type="ECO:0000259" key="9">
    <source>
        <dbReference type="Pfam" id="PF12704"/>
    </source>
</evidence>
<feature type="non-terminal residue" evidence="10">
    <location>
        <position position="1"/>
    </location>
</feature>
<sequence length="266" mass="29151">DAVRYISPNVSTRAQIIYGNKNWNTSIQGVGAKYPEIRNWEIEEGIFFDEIIVKSGQKVCVLGSEVNENLFEGADPIGQIIRIKKIPFRVIGVLKSRGEAGGWFNRDDMIAIPYTTAQRRLIGRTDRINSIDVSAISMARSMEAVEQIEEILRIRHKIAPGAEDDFHVRNMSEIAEGAAESTKILTILLGGIASVSLLVGGIGIMNIMLVSVTERIREIGIRMSVGAREKDILLQFLAEAIVLSFLGGIIGIGMGVLSSNLISHFA</sequence>
<evidence type="ECO:0000256" key="3">
    <source>
        <dbReference type="ARBA" id="ARBA00022692"/>
    </source>
</evidence>
<evidence type="ECO:0000313" key="10">
    <source>
        <dbReference type="EMBL" id="GAF90700.1"/>
    </source>
</evidence>
<feature type="domain" description="MacB-like periplasmic core" evidence="9">
    <location>
        <begin position="3"/>
        <end position="150"/>
    </location>
</feature>
<feature type="transmembrane region" description="Helical" evidence="7">
    <location>
        <begin position="232"/>
        <end position="257"/>
    </location>
</feature>
<evidence type="ECO:0008006" key="11">
    <source>
        <dbReference type="Google" id="ProtNLM"/>
    </source>
</evidence>
<dbReference type="InterPro" id="IPR025857">
    <property type="entry name" value="MacB_PCD"/>
</dbReference>
<keyword evidence="4 7" id="KW-1133">Transmembrane helix</keyword>
<feature type="transmembrane region" description="Helical" evidence="7">
    <location>
        <begin position="184"/>
        <end position="211"/>
    </location>
</feature>
<keyword evidence="5 7" id="KW-0472">Membrane</keyword>
<accession>X0UQC1</accession>
<dbReference type="GO" id="GO:0005886">
    <property type="term" value="C:plasma membrane"/>
    <property type="evidence" value="ECO:0007669"/>
    <property type="project" value="UniProtKB-SubCell"/>
</dbReference>
<dbReference type="PANTHER" id="PTHR30572">
    <property type="entry name" value="MEMBRANE COMPONENT OF TRANSPORTER-RELATED"/>
    <property type="match status" value="1"/>
</dbReference>
<feature type="non-terminal residue" evidence="10">
    <location>
        <position position="266"/>
    </location>
</feature>
<comment type="similarity">
    <text evidence="6">Belongs to the ABC-4 integral membrane protein family.</text>
</comment>
<evidence type="ECO:0000256" key="5">
    <source>
        <dbReference type="ARBA" id="ARBA00023136"/>
    </source>
</evidence>
<comment type="subcellular location">
    <subcellularLocation>
        <location evidence="1">Cell membrane</location>
        <topology evidence="1">Multi-pass membrane protein</topology>
    </subcellularLocation>
</comment>
<evidence type="ECO:0000259" key="8">
    <source>
        <dbReference type="Pfam" id="PF02687"/>
    </source>
</evidence>
<dbReference type="Pfam" id="PF12704">
    <property type="entry name" value="MacB_PCD"/>
    <property type="match status" value="1"/>
</dbReference>
<evidence type="ECO:0000256" key="2">
    <source>
        <dbReference type="ARBA" id="ARBA00022475"/>
    </source>
</evidence>